<gene>
    <name evidence="1" type="ORF">DCAR_024705</name>
    <name evidence="2" type="ORF">DCAR_0728386</name>
</gene>
<name>A0A164TIS2_DAUCS</name>
<protein>
    <submittedName>
        <fullName evidence="1">Uncharacterized protein</fullName>
    </submittedName>
</protein>
<dbReference type="EMBL" id="CP093349">
    <property type="protein sequence ID" value="WOH08935.1"/>
    <property type="molecule type" value="Genomic_DNA"/>
</dbReference>
<evidence type="ECO:0000313" key="2">
    <source>
        <dbReference type="EMBL" id="WOH08935.1"/>
    </source>
</evidence>
<reference evidence="2" key="2">
    <citation type="submission" date="2022-03" db="EMBL/GenBank/DDBJ databases">
        <title>Draft title - Genomic analysis of global carrot germplasm unveils the trajectory of domestication and the origin of high carotenoid orange carrot.</title>
        <authorList>
            <person name="Iorizzo M."/>
            <person name="Ellison S."/>
            <person name="Senalik D."/>
            <person name="Macko-Podgorni A."/>
            <person name="Grzebelus D."/>
            <person name="Bostan H."/>
            <person name="Rolling W."/>
            <person name="Curaba J."/>
            <person name="Simon P."/>
        </authorList>
    </citation>
    <scope>NUCLEOTIDE SEQUENCE</scope>
    <source>
        <tissue evidence="2">Leaf</tissue>
    </source>
</reference>
<accession>A0A164TIS2</accession>
<sequence>MIFGLLDKLPVRSLYKYGNVGTHANIACFHRFIGVGVHLRVADAIVYACCRDLIRLDGDFEANFDALTKVANDGHFLGKFANFILSIMYGRHTSLSGLEALVDLHKSPHYRFQIGGAVSSIELIFSSISPSCAAAEVANKIGCPFHPVLDDELFQNNSSVSGLCFFL</sequence>
<dbReference type="Gramene" id="KZM87578">
    <property type="protein sequence ID" value="KZM87578"/>
    <property type="gene ID" value="DCAR_024705"/>
</dbReference>
<evidence type="ECO:0000313" key="3">
    <source>
        <dbReference type="Proteomes" id="UP000077755"/>
    </source>
</evidence>
<dbReference type="AlphaFoldDB" id="A0A164TIS2"/>
<evidence type="ECO:0000313" key="1">
    <source>
        <dbReference type="EMBL" id="KZM87578.1"/>
    </source>
</evidence>
<organism evidence="1">
    <name type="scientific">Daucus carota subsp. sativus</name>
    <name type="common">Carrot</name>
    <dbReference type="NCBI Taxonomy" id="79200"/>
    <lineage>
        <taxon>Eukaryota</taxon>
        <taxon>Viridiplantae</taxon>
        <taxon>Streptophyta</taxon>
        <taxon>Embryophyta</taxon>
        <taxon>Tracheophyta</taxon>
        <taxon>Spermatophyta</taxon>
        <taxon>Magnoliopsida</taxon>
        <taxon>eudicotyledons</taxon>
        <taxon>Gunneridae</taxon>
        <taxon>Pentapetalae</taxon>
        <taxon>asterids</taxon>
        <taxon>campanulids</taxon>
        <taxon>Apiales</taxon>
        <taxon>Apiaceae</taxon>
        <taxon>Apioideae</taxon>
        <taxon>Scandiceae</taxon>
        <taxon>Daucinae</taxon>
        <taxon>Daucus</taxon>
        <taxon>Daucus sect. Daucus</taxon>
    </lineage>
</organism>
<keyword evidence="3" id="KW-1185">Reference proteome</keyword>
<dbReference type="Proteomes" id="UP000077755">
    <property type="component" value="Chromosome 7"/>
</dbReference>
<dbReference type="EMBL" id="LNRQ01000007">
    <property type="protein sequence ID" value="KZM87578.1"/>
    <property type="molecule type" value="Genomic_DNA"/>
</dbReference>
<proteinExistence type="predicted"/>
<reference evidence="1" key="1">
    <citation type="journal article" date="2016" name="Nat. Genet.">
        <title>A high-quality carrot genome assembly provides new insights into carotenoid accumulation and asterid genome evolution.</title>
        <authorList>
            <person name="Iorizzo M."/>
            <person name="Ellison S."/>
            <person name="Senalik D."/>
            <person name="Zeng P."/>
            <person name="Satapoomin P."/>
            <person name="Huang J."/>
            <person name="Bowman M."/>
            <person name="Iovene M."/>
            <person name="Sanseverino W."/>
            <person name="Cavagnaro P."/>
            <person name="Yildiz M."/>
            <person name="Macko-Podgorni A."/>
            <person name="Moranska E."/>
            <person name="Grzebelus E."/>
            <person name="Grzebelus D."/>
            <person name="Ashrafi H."/>
            <person name="Zheng Z."/>
            <person name="Cheng S."/>
            <person name="Spooner D."/>
            <person name="Van Deynze A."/>
            <person name="Simon P."/>
        </authorList>
    </citation>
    <scope>NUCLEOTIDE SEQUENCE [LARGE SCALE GENOMIC DNA]</scope>
    <source>
        <tissue evidence="1">Leaf</tissue>
    </source>
</reference>